<dbReference type="Gene3D" id="3.90.1150.10">
    <property type="entry name" value="Aspartate Aminotransferase, domain 1"/>
    <property type="match status" value="1"/>
</dbReference>
<organism evidence="6 7">
    <name type="scientific">Nocardioides nanhaiensis</name>
    <dbReference type="NCBI Taxonomy" id="1476871"/>
    <lineage>
        <taxon>Bacteria</taxon>
        <taxon>Bacillati</taxon>
        <taxon>Actinomycetota</taxon>
        <taxon>Actinomycetes</taxon>
        <taxon>Propionibacteriales</taxon>
        <taxon>Nocardioidaceae</taxon>
        <taxon>Nocardioides</taxon>
    </lineage>
</organism>
<feature type="region of interest" description="Disordered" evidence="5">
    <location>
        <begin position="1"/>
        <end position="23"/>
    </location>
</feature>
<name>A0ABP8W0K2_9ACTN</name>
<dbReference type="CDD" id="cd00614">
    <property type="entry name" value="CGS_like"/>
    <property type="match status" value="1"/>
</dbReference>
<sequence length="384" mass="40872">MSEQQQKAGFETRAIHAGYEPDPTTGAVIPPIYATSTYKQDGVGGLRGGYEYSRSANPTRTALEGNIAALEEGERGFAFASGLAAEDTLVRALCTPGDHVVFPNDAYGGTFRLFDKVQQRWGVEYTPAGHDVEAVRAAMRPGSTKLVWVETPTNPLLGIADIEALAGVAHEAGALLVVDNTFASPYLQQPLTLGADVVVHSTTKYVGGHSDVVGGALVVREHGIAEAVEFHQNAMGAVAGPFDAWLTLRGIRTLALRMERHSDNAEQVVDFLTTHPQVQHVYYPGLPDHPGHAVAAKQMRRFGGMVSFRVTGGEAQALAVCERTEVFTLGESLGGVESLIEHPGRMTHASVAGTELEVPADLVRISVGIETAEDLVADLDRALG</sequence>
<dbReference type="PANTHER" id="PTHR11808">
    <property type="entry name" value="TRANS-SULFURATION ENZYME FAMILY MEMBER"/>
    <property type="match status" value="1"/>
</dbReference>
<dbReference type="Pfam" id="PF01053">
    <property type="entry name" value="Cys_Met_Meta_PP"/>
    <property type="match status" value="1"/>
</dbReference>
<protein>
    <submittedName>
        <fullName evidence="6">Cystathionine gamma-synthase</fullName>
    </submittedName>
</protein>
<proteinExistence type="inferred from homology"/>
<dbReference type="Gene3D" id="3.40.640.10">
    <property type="entry name" value="Type I PLP-dependent aspartate aminotransferase-like (Major domain)"/>
    <property type="match status" value="1"/>
</dbReference>
<dbReference type="PANTHER" id="PTHR11808:SF15">
    <property type="entry name" value="CYSTATHIONINE GAMMA-LYASE"/>
    <property type="match status" value="1"/>
</dbReference>
<evidence type="ECO:0000256" key="2">
    <source>
        <dbReference type="ARBA" id="ARBA00009077"/>
    </source>
</evidence>
<dbReference type="InterPro" id="IPR015422">
    <property type="entry name" value="PyrdxlP-dep_Trfase_small"/>
</dbReference>
<evidence type="ECO:0000256" key="4">
    <source>
        <dbReference type="RuleBase" id="RU362118"/>
    </source>
</evidence>
<comment type="similarity">
    <text evidence="2 4">Belongs to the trans-sulfuration enzymes family.</text>
</comment>
<keyword evidence="7" id="KW-1185">Reference proteome</keyword>
<dbReference type="PROSITE" id="PS00868">
    <property type="entry name" value="CYS_MET_METAB_PP"/>
    <property type="match status" value="1"/>
</dbReference>
<dbReference type="EMBL" id="BAABIM010000001">
    <property type="protein sequence ID" value="GAA4677326.1"/>
    <property type="molecule type" value="Genomic_DNA"/>
</dbReference>
<dbReference type="NCBIfam" id="NF005871">
    <property type="entry name" value="PRK07811.1"/>
    <property type="match status" value="1"/>
</dbReference>
<reference evidence="7" key="1">
    <citation type="journal article" date="2019" name="Int. J. Syst. Evol. Microbiol.">
        <title>The Global Catalogue of Microorganisms (GCM) 10K type strain sequencing project: providing services to taxonomists for standard genome sequencing and annotation.</title>
        <authorList>
            <consortium name="The Broad Institute Genomics Platform"/>
            <consortium name="The Broad Institute Genome Sequencing Center for Infectious Disease"/>
            <person name="Wu L."/>
            <person name="Ma J."/>
        </authorList>
    </citation>
    <scope>NUCLEOTIDE SEQUENCE [LARGE SCALE GENOMIC DNA]</scope>
    <source>
        <strain evidence="7">JCM 18127</strain>
    </source>
</reference>
<comment type="cofactor">
    <cofactor evidence="1 4">
        <name>pyridoxal 5'-phosphate</name>
        <dbReference type="ChEBI" id="CHEBI:597326"/>
    </cofactor>
</comment>
<evidence type="ECO:0000313" key="7">
    <source>
        <dbReference type="Proteomes" id="UP001500621"/>
    </source>
</evidence>
<evidence type="ECO:0000313" key="6">
    <source>
        <dbReference type="EMBL" id="GAA4677326.1"/>
    </source>
</evidence>
<dbReference type="RefSeq" id="WP_345263880.1">
    <property type="nucleotide sequence ID" value="NZ_BAABIM010000001.1"/>
</dbReference>
<accession>A0ABP8W0K2</accession>
<evidence type="ECO:0000256" key="5">
    <source>
        <dbReference type="SAM" id="MobiDB-lite"/>
    </source>
</evidence>
<dbReference type="InterPro" id="IPR000277">
    <property type="entry name" value="Cys/Met-Metab_PyrdxlP-dep_enz"/>
</dbReference>
<dbReference type="Proteomes" id="UP001500621">
    <property type="component" value="Unassembled WGS sequence"/>
</dbReference>
<dbReference type="InterPro" id="IPR054542">
    <property type="entry name" value="Cys_met_metab_PP"/>
</dbReference>
<dbReference type="InterPro" id="IPR015421">
    <property type="entry name" value="PyrdxlP-dep_Trfase_major"/>
</dbReference>
<dbReference type="PIRSF" id="PIRSF001434">
    <property type="entry name" value="CGS"/>
    <property type="match status" value="1"/>
</dbReference>
<keyword evidence="3 4" id="KW-0663">Pyridoxal phosphate</keyword>
<gene>
    <name evidence="6" type="ORF">GCM10023226_13210</name>
</gene>
<comment type="caution">
    <text evidence="6">The sequence shown here is derived from an EMBL/GenBank/DDBJ whole genome shotgun (WGS) entry which is preliminary data.</text>
</comment>
<evidence type="ECO:0000256" key="1">
    <source>
        <dbReference type="ARBA" id="ARBA00001933"/>
    </source>
</evidence>
<evidence type="ECO:0000256" key="3">
    <source>
        <dbReference type="ARBA" id="ARBA00022898"/>
    </source>
</evidence>
<dbReference type="SUPFAM" id="SSF53383">
    <property type="entry name" value="PLP-dependent transferases"/>
    <property type="match status" value="1"/>
</dbReference>
<dbReference type="InterPro" id="IPR015424">
    <property type="entry name" value="PyrdxlP-dep_Trfase"/>
</dbReference>